<dbReference type="RefSeq" id="XP_031857072.1">
    <property type="nucleotide sequence ID" value="XM_032001181.1"/>
</dbReference>
<evidence type="ECO:0000256" key="1">
    <source>
        <dbReference type="SAM" id="Phobius"/>
    </source>
</evidence>
<sequence length="186" mass="21484">MITIFIPILSLFLYLLIDMFISLQKDEKAIHGEFISEYEKQVVKPLISASKRDAMVGSDGSVDFYLPLKNTKYDEKNLLTQRDALENSLINNNNNHRNEPIYSNYEAIQVYGTPVFPSSLGIANAIRRRSGMPEHELHYNIAGYYTSKPLDCLDSESEIIDTKQTPYYQFSARQSKLLRRIKQRHS</sequence>
<proteinExistence type="predicted"/>
<dbReference type="GeneID" id="43585281"/>
<evidence type="ECO:0000313" key="3">
    <source>
        <dbReference type="Proteomes" id="UP000398389"/>
    </source>
</evidence>
<feature type="transmembrane region" description="Helical" evidence="1">
    <location>
        <begin position="6"/>
        <end position="23"/>
    </location>
</feature>
<dbReference type="Proteomes" id="UP000398389">
    <property type="component" value="Unassembled WGS sequence"/>
</dbReference>
<name>A0A5E8C553_9ASCO</name>
<keyword evidence="3" id="KW-1185">Reference proteome</keyword>
<keyword evidence="1" id="KW-0472">Membrane</keyword>
<dbReference type="AlphaFoldDB" id="A0A5E8C553"/>
<evidence type="ECO:0000313" key="2">
    <source>
        <dbReference type="EMBL" id="VVT58959.1"/>
    </source>
</evidence>
<dbReference type="EMBL" id="CABVLU010000005">
    <property type="protein sequence ID" value="VVT58959.1"/>
    <property type="molecule type" value="Genomic_DNA"/>
</dbReference>
<keyword evidence="1" id="KW-0812">Transmembrane</keyword>
<keyword evidence="1" id="KW-1133">Transmembrane helix</keyword>
<accession>A0A5E8C553</accession>
<dbReference type="InterPro" id="IPR018819">
    <property type="entry name" value="Nur1/Mug154"/>
</dbReference>
<organism evidence="2 3">
    <name type="scientific">Magnusiomyces paraingens</name>
    <dbReference type="NCBI Taxonomy" id="2606893"/>
    <lineage>
        <taxon>Eukaryota</taxon>
        <taxon>Fungi</taxon>
        <taxon>Dikarya</taxon>
        <taxon>Ascomycota</taxon>
        <taxon>Saccharomycotina</taxon>
        <taxon>Dipodascomycetes</taxon>
        <taxon>Dipodascales</taxon>
        <taxon>Dipodascaceae</taxon>
        <taxon>Magnusiomyces</taxon>
    </lineage>
</organism>
<dbReference type="Pfam" id="PF10332">
    <property type="entry name" value="DUF2418"/>
    <property type="match status" value="1"/>
</dbReference>
<protein>
    <submittedName>
        <fullName evidence="2">Uncharacterized protein</fullName>
    </submittedName>
</protein>
<gene>
    <name evidence="2" type="ORF">SAPINGB_P006470</name>
</gene>
<reference evidence="2 3" key="1">
    <citation type="submission" date="2019-09" db="EMBL/GenBank/DDBJ databases">
        <authorList>
            <person name="Brejova B."/>
        </authorList>
    </citation>
    <scope>NUCLEOTIDE SEQUENCE [LARGE SCALE GENOMIC DNA]</scope>
</reference>